<organism evidence="2 3">
    <name type="scientific">Chitinimonas lacunae</name>
    <dbReference type="NCBI Taxonomy" id="1963018"/>
    <lineage>
        <taxon>Bacteria</taxon>
        <taxon>Pseudomonadati</taxon>
        <taxon>Pseudomonadota</taxon>
        <taxon>Betaproteobacteria</taxon>
        <taxon>Neisseriales</taxon>
        <taxon>Chitinibacteraceae</taxon>
        <taxon>Chitinimonas</taxon>
    </lineage>
</organism>
<dbReference type="Gene3D" id="3.40.1580.10">
    <property type="entry name" value="SMI1/KNR4-like"/>
    <property type="match status" value="1"/>
</dbReference>
<sequence length="140" mass="16493">MNWEDYGIAEDRGVNNTTIKMVEEKLQIKFPPLYLDLVTFCKEPMPEFANFAYDNEETAISEFFEFSPDVRPYTVAWYARPNAIQGLPKNILPIARDAGDYLICFNYNTPNYEICIYDSTERVLKHVADNFDEFVRLWHE</sequence>
<evidence type="ECO:0000313" key="2">
    <source>
        <dbReference type="EMBL" id="MFC4161923.1"/>
    </source>
</evidence>
<dbReference type="InterPro" id="IPR018958">
    <property type="entry name" value="Knr4/Smi1-like_dom"/>
</dbReference>
<reference evidence="3" key="1">
    <citation type="journal article" date="2019" name="Int. J. Syst. Evol. Microbiol.">
        <title>The Global Catalogue of Microorganisms (GCM) 10K type strain sequencing project: providing services to taxonomists for standard genome sequencing and annotation.</title>
        <authorList>
            <consortium name="The Broad Institute Genomics Platform"/>
            <consortium name="The Broad Institute Genome Sequencing Center for Infectious Disease"/>
            <person name="Wu L."/>
            <person name="Ma J."/>
        </authorList>
    </citation>
    <scope>NUCLEOTIDE SEQUENCE [LARGE SCALE GENOMIC DNA]</scope>
    <source>
        <strain evidence="3">LMG 29894</strain>
    </source>
</reference>
<comment type="caution">
    <text evidence="2">The sequence shown here is derived from an EMBL/GenBank/DDBJ whole genome shotgun (WGS) entry which is preliminary data.</text>
</comment>
<dbReference type="InterPro" id="IPR037883">
    <property type="entry name" value="Knr4/Smi1-like_sf"/>
</dbReference>
<accession>A0ABV8MUL0</accession>
<dbReference type="RefSeq" id="WP_378168592.1">
    <property type="nucleotide sequence ID" value="NZ_JBHSBU010000003.1"/>
</dbReference>
<evidence type="ECO:0000259" key="1">
    <source>
        <dbReference type="SMART" id="SM00860"/>
    </source>
</evidence>
<protein>
    <submittedName>
        <fullName evidence="2">SMI1/KNR4 family protein</fullName>
    </submittedName>
</protein>
<feature type="domain" description="Knr4/Smi1-like" evidence="1">
    <location>
        <begin position="13"/>
        <end position="137"/>
    </location>
</feature>
<evidence type="ECO:0000313" key="3">
    <source>
        <dbReference type="Proteomes" id="UP001595791"/>
    </source>
</evidence>
<proteinExistence type="predicted"/>
<keyword evidence="3" id="KW-1185">Reference proteome</keyword>
<gene>
    <name evidence="2" type="ORF">ACFOW7_21545</name>
</gene>
<dbReference type="EMBL" id="JBHSBU010000003">
    <property type="protein sequence ID" value="MFC4161923.1"/>
    <property type="molecule type" value="Genomic_DNA"/>
</dbReference>
<name>A0ABV8MUL0_9NEIS</name>
<dbReference type="SMART" id="SM00860">
    <property type="entry name" value="SMI1_KNR4"/>
    <property type="match status" value="1"/>
</dbReference>
<dbReference type="SUPFAM" id="SSF160631">
    <property type="entry name" value="SMI1/KNR4-like"/>
    <property type="match status" value="1"/>
</dbReference>
<dbReference type="Pfam" id="PF09346">
    <property type="entry name" value="SMI1_KNR4"/>
    <property type="match status" value="1"/>
</dbReference>
<dbReference type="Proteomes" id="UP001595791">
    <property type="component" value="Unassembled WGS sequence"/>
</dbReference>